<dbReference type="Pfam" id="PF00930">
    <property type="entry name" value="DPPIV_N"/>
    <property type="match status" value="1"/>
</dbReference>
<keyword evidence="4" id="KW-1185">Reference proteome</keyword>
<dbReference type="EMBL" id="CM004387">
    <property type="protein sequence ID" value="OAY61984.1"/>
    <property type="molecule type" value="Genomic_DNA"/>
</dbReference>
<dbReference type="AlphaFoldDB" id="A0A2C9WNJ2"/>
<dbReference type="STRING" id="3983.A0A2C9WNJ2"/>
<dbReference type="Gramene" id="Manes.01G233000.1.v8.1">
    <property type="protein sequence ID" value="Manes.01G233000.1.v8.1.CDS.1"/>
    <property type="gene ID" value="Manes.01G233000.v8.1"/>
</dbReference>
<reference evidence="4" key="1">
    <citation type="journal article" date="2016" name="Nat. Biotechnol.">
        <title>Sequencing wild and cultivated cassava and related species reveals extensive interspecific hybridization and genetic diversity.</title>
        <authorList>
            <person name="Bredeson J.V."/>
            <person name="Lyons J.B."/>
            <person name="Prochnik S.E."/>
            <person name="Wu G.A."/>
            <person name="Ha C.M."/>
            <person name="Edsinger-Gonzales E."/>
            <person name="Grimwood J."/>
            <person name="Schmutz J."/>
            <person name="Rabbi I.Y."/>
            <person name="Egesi C."/>
            <person name="Nauluvula P."/>
            <person name="Lebot V."/>
            <person name="Ndunguru J."/>
            <person name="Mkamilo G."/>
            <person name="Bart R.S."/>
            <person name="Setter T.L."/>
            <person name="Gleadow R.M."/>
            <person name="Kulakow P."/>
            <person name="Ferguson M.E."/>
            <person name="Rounsley S."/>
            <person name="Rokhsar D.S."/>
        </authorList>
    </citation>
    <scope>NUCLEOTIDE SEQUENCE [LARGE SCALE GENOMIC DNA]</scope>
    <source>
        <strain evidence="4">cv. AM560-2</strain>
    </source>
</reference>
<dbReference type="GO" id="GO:0006508">
    <property type="term" value="P:proteolysis"/>
    <property type="evidence" value="ECO:0007669"/>
    <property type="project" value="InterPro"/>
</dbReference>
<keyword evidence="1" id="KW-0732">Signal</keyword>
<feature type="signal peptide" evidence="1">
    <location>
        <begin position="1"/>
        <end position="23"/>
    </location>
</feature>
<evidence type="ECO:0000259" key="2">
    <source>
        <dbReference type="Pfam" id="PF00930"/>
    </source>
</evidence>
<dbReference type="InterPro" id="IPR011042">
    <property type="entry name" value="6-blade_b-propeller_TolB-like"/>
</dbReference>
<feature type="chain" id="PRO_5012406570" description="Dipeptidylpeptidase IV N-terminal domain-containing protein" evidence="1">
    <location>
        <begin position="24"/>
        <end position="738"/>
    </location>
</feature>
<accession>A0A2C9WNJ2</accession>
<dbReference type="PANTHER" id="PTHR32161">
    <property type="entry name" value="DPP6 N-TERMINAL DOMAIN-LIKE PROTEIN"/>
    <property type="match status" value="1"/>
</dbReference>
<gene>
    <name evidence="3" type="ORF">MANES_01G233000v8</name>
</gene>
<dbReference type="PANTHER" id="PTHR32161:SF9">
    <property type="entry name" value="TOLB PROTEIN-LIKE PROTEIN"/>
    <property type="match status" value="1"/>
</dbReference>
<dbReference type="InterPro" id="IPR002469">
    <property type="entry name" value="Peptidase_S9B_N"/>
</dbReference>
<dbReference type="SUPFAM" id="SSF69322">
    <property type="entry name" value="Tricorn protease domain 2"/>
    <property type="match status" value="1"/>
</dbReference>
<dbReference type="Pfam" id="PF07676">
    <property type="entry name" value="PD40"/>
    <property type="match status" value="2"/>
</dbReference>
<protein>
    <recommendedName>
        <fullName evidence="2">Dipeptidylpeptidase IV N-terminal domain-containing protein</fullName>
    </recommendedName>
</protein>
<evidence type="ECO:0000256" key="1">
    <source>
        <dbReference type="SAM" id="SignalP"/>
    </source>
</evidence>
<sequence>MTSLHSLSNSLFFYFYFVTFSAGQEHQSAEPGQKMLRHLSRMYFNLSLVAASSKAQPFPSFPHSSLLAHTHSHTHTCRLIPMEPQGTIVFSTVGRTNYGFDVFSIKLPSHLHDSKFSNSDQHRLTDGTSINFNAQFIHADDQAIVFVSERNGYAGIYLSRPGIPKLEQLPSVTESPFHDRPIIKHNRLYFVSAHEQPDQPFRSWSALYSVDLNHQKKNVTRLTPHGVVDYSPAISPSGKFVAVASYGFRPWGGEFHHLNTDIVVFRESDPNKRVVVCESGGWPTWSDDSTIYFHRQADDGWWSIFQVNFPEEVNFSGFPNAALRVTPPGVHCFTPAAFHDGKRIAVATRRRNKNYRHIEIFDLASRTFSPVTESLNPGFHHYNPFVSPNSSLLGYHRFRGESSPGDSTIPNLEPIMSPIKDIRMLRIDGSFPSFSPAGDFIAFNPNFDVNGGLKIIKADGSKRWILLKNRVAFYNSWSPTENAIFTSLGPIFESVEKTVQIARVTFDPSYLNSDREEIPWDVKILTGEDTGNNAFPSCSPDGKSLVFRSGRSGHKNLYIIDAVNGEFNGGIRRLTEGPWIDTMPSWSPRGDLIAFSSNRHNPENTSAFSIYVIKPDGSDLKRIHVAGSAGSSEVDRERINHVCFSKDGEWLLFTANLGGVTAEPVSWPNQYQPYGDLYLIRLDGTGLRRLTCNGYENGTPAWHCGNRLDLGHLRLDENVVGDKLTGKFDEPLWLTCEI</sequence>
<comment type="caution">
    <text evidence="3">The sequence shown here is derived from an EMBL/GenBank/DDBJ whole genome shotgun (WGS) entry which is preliminary data.</text>
</comment>
<organism evidence="3 4">
    <name type="scientific">Manihot esculenta</name>
    <name type="common">Cassava</name>
    <name type="synonym">Jatropha manihot</name>
    <dbReference type="NCBI Taxonomy" id="3983"/>
    <lineage>
        <taxon>Eukaryota</taxon>
        <taxon>Viridiplantae</taxon>
        <taxon>Streptophyta</taxon>
        <taxon>Embryophyta</taxon>
        <taxon>Tracheophyta</taxon>
        <taxon>Spermatophyta</taxon>
        <taxon>Magnoliopsida</taxon>
        <taxon>eudicotyledons</taxon>
        <taxon>Gunneridae</taxon>
        <taxon>Pentapetalae</taxon>
        <taxon>rosids</taxon>
        <taxon>fabids</taxon>
        <taxon>Malpighiales</taxon>
        <taxon>Euphorbiaceae</taxon>
        <taxon>Crotonoideae</taxon>
        <taxon>Manihoteae</taxon>
        <taxon>Manihot</taxon>
    </lineage>
</organism>
<evidence type="ECO:0000313" key="4">
    <source>
        <dbReference type="Proteomes" id="UP000091857"/>
    </source>
</evidence>
<dbReference type="InterPro" id="IPR011659">
    <property type="entry name" value="WD40"/>
</dbReference>
<feature type="domain" description="Dipeptidylpeptidase IV N-terminal" evidence="2">
    <location>
        <begin position="87"/>
        <end position="244"/>
    </location>
</feature>
<dbReference type="Gene3D" id="2.120.10.30">
    <property type="entry name" value="TolB, C-terminal domain"/>
    <property type="match status" value="4"/>
</dbReference>
<evidence type="ECO:0000313" key="3">
    <source>
        <dbReference type="EMBL" id="OAY61984.1"/>
    </source>
</evidence>
<dbReference type="SUPFAM" id="SSF82171">
    <property type="entry name" value="DPP6 N-terminal domain-like"/>
    <property type="match status" value="1"/>
</dbReference>
<dbReference type="Proteomes" id="UP000091857">
    <property type="component" value="Chromosome 1"/>
</dbReference>
<proteinExistence type="predicted"/>
<name>A0A2C9WNJ2_MANES</name>
<dbReference type="OrthoDB" id="43744at2759"/>